<name>A0A938BN61_UNCEI</name>
<dbReference type="Proteomes" id="UP000748308">
    <property type="component" value="Unassembled WGS sequence"/>
</dbReference>
<reference evidence="2" key="1">
    <citation type="submission" date="2019-03" db="EMBL/GenBank/DDBJ databases">
        <title>Lake Tanganyika Metagenome-Assembled Genomes (MAGs).</title>
        <authorList>
            <person name="Tran P."/>
        </authorList>
    </citation>
    <scope>NUCLEOTIDE SEQUENCE</scope>
    <source>
        <strain evidence="2">M_DeepCast_400m_m2_100</strain>
    </source>
</reference>
<sequence length="171" mass="19959">MSLWLQSSLQALESGDYERFRRGILPIAPLPIPDCLGREVEFAERRCRDLSQDRLFPIRFLWLLEANEQRRWGYPPLARSHYHPETLLDFWERAIADPDYRQAREAEGFRFDLEERAVEMTAGWIYIGERFIEDLFEVEDALGVTLQFPSPPSGEPRPAFAARRRGRGSGC</sequence>
<evidence type="ECO:0000313" key="3">
    <source>
        <dbReference type="Proteomes" id="UP000748308"/>
    </source>
</evidence>
<protein>
    <submittedName>
        <fullName evidence="2">Uncharacterized protein</fullName>
    </submittedName>
</protein>
<dbReference type="AlphaFoldDB" id="A0A938BN61"/>
<evidence type="ECO:0000313" key="2">
    <source>
        <dbReference type="EMBL" id="MBM3316893.1"/>
    </source>
</evidence>
<gene>
    <name evidence="2" type="ORF">FJY75_03480</name>
</gene>
<accession>A0A938BN61</accession>
<feature type="compositionally biased region" description="Basic residues" evidence="1">
    <location>
        <begin position="162"/>
        <end position="171"/>
    </location>
</feature>
<organism evidence="2 3">
    <name type="scientific">Eiseniibacteriota bacterium</name>
    <dbReference type="NCBI Taxonomy" id="2212470"/>
    <lineage>
        <taxon>Bacteria</taxon>
        <taxon>Candidatus Eiseniibacteriota</taxon>
    </lineage>
</organism>
<feature type="region of interest" description="Disordered" evidence="1">
    <location>
        <begin position="148"/>
        <end position="171"/>
    </location>
</feature>
<evidence type="ECO:0000256" key="1">
    <source>
        <dbReference type="SAM" id="MobiDB-lite"/>
    </source>
</evidence>
<proteinExistence type="predicted"/>
<dbReference type="EMBL" id="VGIY01000053">
    <property type="protein sequence ID" value="MBM3316893.1"/>
    <property type="molecule type" value="Genomic_DNA"/>
</dbReference>
<comment type="caution">
    <text evidence="2">The sequence shown here is derived from an EMBL/GenBank/DDBJ whole genome shotgun (WGS) entry which is preliminary data.</text>
</comment>